<name>A0A0F6YII5_9BACT</name>
<sequence>MLRAIVILGALALASCAPDEMEPTGPRACESALPEQSGIIRWMAFEVAEDGVSEGFDLDESFGPPLEASACRARDFVDDEGREGIDNQLTPIIPALENQVGEGTLDALLQSSISNGQLLIGITLEGLDDPRNDDCVTLVVRTLTGAPLLGTDGQLLDGQTLQVSPEARTARYEGAVLRDGVLETGPFELALPVSILDARFVLDLHGARVRVRIHEDGSMSGVFAGGISNDQMIEIASGLNIPSDLMSTVATFIRLIADLAPVDGKCTQFSASMVFEAGLGFVDPL</sequence>
<accession>A0A0F6YII5</accession>
<organism evidence="1 2">
    <name type="scientific">Sandaracinus amylolyticus</name>
    <dbReference type="NCBI Taxonomy" id="927083"/>
    <lineage>
        <taxon>Bacteria</taxon>
        <taxon>Pseudomonadati</taxon>
        <taxon>Myxococcota</taxon>
        <taxon>Polyangia</taxon>
        <taxon>Polyangiales</taxon>
        <taxon>Sandaracinaceae</taxon>
        <taxon>Sandaracinus</taxon>
    </lineage>
</organism>
<dbReference type="EMBL" id="CP011125">
    <property type="protein sequence ID" value="AKF06138.1"/>
    <property type="molecule type" value="Genomic_DNA"/>
</dbReference>
<dbReference type="AlphaFoldDB" id="A0A0F6YII5"/>
<evidence type="ECO:0000313" key="2">
    <source>
        <dbReference type="Proteomes" id="UP000034883"/>
    </source>
</evidence>
<gene>
    <name evidence="1" type="ORF">DB32_003287</name>
</gene>
<dbReference type="KEGG" id="samy:DB32_003287"/>
<reference evidence="1 2" key="1">
    <citation type="submission" date="2015-03" db="EMBL/GenBank/DDBJ databases">
        <title>Genome assembly of Sandaracinus amylolyticus DSM 53668.</title>
        <authorList>
            <person name="Sharma G."/>
            <person name="Subramanian S."/>
        </authorList>
    </citation>
    <scope>NUCLEOTIDE SEQUENCE [LARGE SCALE GENOMIC DNA]</scope>
    <source>
        <strain evidence="1 2">DSM 53668</strain>
    </source>
</reference>
<dbReference type="PROSITE" id="PS51257">
    <property type="entry name" value="PROKAR_LIPOPROTEIN"/>
    <property type="match status" value="1"/>
</dbReference>
<dbReference type="OrthoDB" id="8178235at2"/>
<dbReference type="Proteomes" id="UP000034883">
    <property type="component" value="Chromosome"/>
</dbReference>
<proteinExistence type="predicted"/>
<dbReference type="STRING" id="927083.DB32_003287"/>
<keyword evidence="2" id="KW-1185">Reference proteome</keyword>
<evidence type="ECO:0000313" key="1">
    <source>
        <dbReference type="EMBL" id="AKF06138.1"/>
    </source>
</evidence>
<protein>
    <recommendedName>
        <fullName evidence="3">Lipoprotein</fullName>
    </recommendedName>
</protein>
<evidence type="ECO:0008006" key="3">
    <source>
        <dbReference type="Google" id="ProtNLM"/>
    </source>
</evidence>